<feature type="region of interest" description="Disordered" evidence="1">
    <location>
        <begin position="75"/>
        <end position="96"/>
    </location>
</feature>
<feature type="transmembrane region" description="Helical" evidence="2">
    <location>
        <begin position="206"/>
        <end position="228"/>
    </location>
</feature>
<feature type="domain" description="Acyltransferase 3" evidence="3">
    <location>
        <begin position="107"/>
        <end position="241"/>
    </location>
</feature>
<organism evidence="4 5">
    <name type="scientific">Claviceps africana</name>
    <dbReference type="NCBI Taxonomy" id="83212"/>
    <lineage>
        <taxon>Eukaryota</taxon>
        <taxon>Fungi</taxon>
        <taxon>Dikarya</taxon>
        <taxon>Ascomycota</taxon>
        <taxon>Pezizomycotina</taxon>
        <taxon>Sordariomycetes</taxon>
        <taxon>Hypocreomycetidae</taxon>
        <taxon>Hypocreales</taxon>
        <taxon>Clavicipitaceae</taxon>
        <taxon>Claviceps</taxon>
    </lineage>
</organism>
<keyword evidence="2" id="KW-1133">Transmembrane helix</keyword>
<dbReference type="AlphaFoldDB" id="A0A8K0J924"/>
<protein>
    <recommendedName>
        <fullName evidence="3">Acyltransferase 3 domain-containing protein</fullName>
    </recommendedName>
</protein>
<dbReference type="OrthoDB" id="5819582at2759"/>
<dbReference type="InterPro" id="IPR002656">
    <property type="entry name" value="Acyl_transf_3_dom"/>
</dbReference>
<dbReference type="EMBL" id="SRPY01000176">
    <property type="protein sequence ID" value="KAG5927503.1"/>
    <property type="molecule type" value="Genomic_DNA"/>
</dbReference>
<dbReference type="PANTHER" id="PTHR23028:SF134">
    <property type="entry name" value="PUTATIVE (AFU_ORTHOLOGUE AFUA_4G08520)-RELATED"/>
    <property type="match status" value="1"/>
</dbReference>
<proteinExistence type="predicted"/>
<keyword evidence="2" id="KW-0472">Membrane</keyword>
<gene>
    <name evidence="4" type="ORF">E4U42_002180</name>
</gene>
<keyword evidence="5" id="KW-1185">Reference proteome</keyword>
<sequence>MPSSDRPSGPSVVPVFDVGYKTPESTVGAPVISVLARTHPMRTVGSAKSASGDATMSSNLMGKSSERLSDELPLAENHPLSDNRDNDSQTTTRSNINSVRTGDRVECLDGLRGIACIVVFNYHFFWPWTKSIMLGHGFLALVTLEPYQNWLSLPIICLLHRGRPMVAIFFAISGYVLSRHIIRSIHDRKWETVYRSLSSSVFRRVFRLYIPPTISMLLVAILALTGAFPSEESVYTGPDSIYINGTYDIVRPGSCDVSSIFLTVDGIQELTRYLDLPSPEHLGNSSILSGATCLSRVSWNLGPTQLYRQMEPFEARALEVEAAKKNSTYLRLGSLSPAQIKIKDYKISIAKDIELLSKSEARRFNGSLLYWSEFGGNWEEHPYIPNNITYAITDFVRTYAEWANPFNFNNYHIRYDPHTYTMPIEFRGSMSVYLFLLGTLGLKTIWRLCLAGAISAYSLLIGRWDMSIFLGATMLSDIDIWNSSHFAAATIDYNIRKHMSKLHMSRP</sequence>
<feature type="transmembrane region" description="Helical" evidence="2">
    <location>
        <begin position="165"/>
        <end position="185"/>
    </location>
</feature>
<dbReference type="InterPro" id="IPR050879">
    <property type="entry name" value="Acyltransferase_3"/>
</dbReference>
<keyword evidence="2" id="KW-0812">Transmembrane</keyword>
<name>A0A8K0J924_9HYPO</name>
<reference evidence="4" key="1">
    <citation type="journal article" date="2020" name="bioRxiv">
        <title>Whole genome comparisons of ergot fungi reveals the divergence and evolution of species within the genus Claviceps are the result of varying mechanisms driving genome evolution and host range expansion.</title>
        <authorList>
            <person name="Wyka S.A."/>
            <person name="Mondo S.J."/>
            <person name="Liu M."/>
            <person name="Dettman J."/>
            <person name="Nalam V."/>
            <person name="Broders K.D."/>
        </authorList>
    </citation>
    <scope>NUCLEOTIDE SEQUENCE</scope>
    <source>
        <strain evidence="4">CCC 489</strain>
    </source>
</reference>
<evidence type="ECO:0000256" key="1">
    <source>
        <dbReference type="SAM" id="MobiDB-lite"/>
    </source>
</evidence>
<evidence type="ECO:0000256" key="2">
    <source>
        <dbReference type="SAM" id="Phobius"/>
    </source>
</evidence>
<accession>A0A8K0J924</accession>
<dbReference type="Proteomes" id="UP000811619">
    <property type="component" value="Unassembled WGS sequence"/>
</dbReference>
<dbReference type="PANTHER" id="PTHR23028">
    <property type="entry name" value="ACETYLTRANSFERASE"/>
    <property type="match status" value="1"/>
</dbReference>
<dbReference type="Pfam" id="PF01757">
    <property type="entry name" value="Acyl_transf_3"/>
    <property type="match status" value="1"/>
</dbReference>
<evidence type="ECO:0000313" key="5">
    <source>
        <dbReference type="Proteomes" id="UP000811619"/>
    </source>
</evidence>
<evidence type="ECO:0000259" key="3">
    <source>
        <dbReference type="Pfam" id="PF01757"/>
    </source>
</evidence>
<evidence type="ECO:0000313" key="4">
    <source>
        <dbReference type="EMBL" id="KAG5927503.1"/>
    </source>
</evidence>
<dbReference type="GO" id="GO:0016747">
    <property type="term" value="F:acyltransferase activity, transferring groups other than amino-acyl groups"/>
    <property type="evidence" value="ECO:0007669"/>
    <property type="project" value="InterPro"/>
</dbReference>
<comment type="caution">
    <text evidence="4">The sequence shown here is derived from an EMBL/GenBank/DDBJ whole genome shotgun (WGS) entry which is preliminary data.</text>
</comment>